<evidence type="ECO:0000256" key="1">
    <source>
        <dbReference type="SAM" id="MobiDB-lite"/>
    </source>
</evidence>
<evidence type="ECO:0000313" key="4">
    <source>
        <dbReference type="Proteomes" id="UP000095751"/>
    </source>
</evidence>
<evidence type="ECO:0000313" key="3">
    <source>
        <dbReference type="EMBL" id="OEU12669.1"/>
    </source>
</evidence>
<sequence>MDHEEFLHIKEYLDSINNFDIKFCQIRLLNAFVFLLGSALYVCMDALPYSGLYRRPTAADDDYYETDTNGWINKYSIVYFFAAIMFNITALIDFYLVYLVGSRSDEAQMQIVNRQEAMSRARKRSSRQDGTLMGLPCTPVSMYDIDSEDDDHRDMDHPNRQYCRKFRKLISKFRGSISMVTLVCWALLLGGITGCISAVFIQAVATLLSGILWLLASITYLSVALYDYYILKREIRKELDSLVLLSLHMRLSSSMPPKTHHMTESNPTTTEVHDTSNDSNDDDDDDDNIKRDSCL</sequence>
<feature type="transmembrane region" description="Helical" evidence="2">
    <location>
        <begin position="211"/>
        <end position="231"/>
    </location>
</feature>
<reference evidence="3 4" key="1">
    <citation type="submission" date="2016-09" db="EMBL/GenBank/DDBJ databases">
        <title>Extensive genetic diversity and differential bi-allelic expression allows diatom success in the polar Southern Ocean.</title>
        <authorList>
            <consortium name="DOE Joint Genome Institute"/>
            <person name="Mock T."/>
            <person name="Otillar R.P."/>
            <person name="Strauss J."/>
            <person name="Dupont C."/>
            <person name="Frickenhaus S."/>
            <person name="Maumus F."/>
            <person name="Mcmullan M."/>
            <person name="Sanges R."/>
            <person name="Schmutz J."/>
            <person name="Toseland A."/>
            <person name="Valas R."/>
            <person name="Veluchamy A."/>
            <person name="Ward B.J."/>
            <person name="Allen A."/>
            <person name="Barry K."/>
            <person name="Falciatore A."/>
            <person name="Ferrante M."/>
            <person name="Fortunato A.E."/>
            <person name="Gloeckner G."/>
            <person name="Gruber A."/>
            <person name="Hipkin R."/>
            <person name="Janech M."/>
            <person name="Kroth P."/>
            <person name="Leese F."/>
            <person name="Lindquist E."/>
            <person name="Lyon B.R."/>
            <person name="Martin J."/>
            <person name="Mayer C."/>
            <person name="Parker M."/>
            <person name="Quesneville H."/>
            <person name="Raymond J."/>
            <person name="Uhlig C."/>
            <person name="Valentin K.U."/>
            <person name="Worden A.Z."/>
            <person name="Armbrust E.V."/>
            <person name="Bowler C."/>
            <person name="Green B."/>
            <person name="Moulton V."/>
            <person name="Van Oosterhout C."/>
            <person name="Grigoriev I."/>
        </authorList>
    </citation>
    <scope>NUCLEOTIDE SEQUENCE [LARGE SCALE GENOMIC DNA]</scope>
    <source>
        <strain evidence="3 4">CCMP1102</strain>
    </source>
</reference>
<feature type="transmembrane region" description="Helical" evidence="2">
    <location>
        <begin position="77"/>
        <end position="100"/>
    </location>
</feature>
<dbReference type="InParanoid" id="A0A1E7F3F7"/>
<name>A0A1E7F3F7_9STRA</name>
<feature type="region of interest" description="Disordered" evidence="1">
    <location>
        <begin position="255"/>
        <end position="295"/>
    </location>
</feature>
<proteinExistence type="predicted"/>
<keyword evidence="4" id="KW-1185">Reference proteome</keyword>
<accession>A0A1E7F3F7</accession>
<organism evidence="3 4">
    <name type="scientific">Fragilariopsis cylindrus CCMP1102</name>
    <dbReference type="NCBI Taxonomy" id="635003"/>
    <lineage>
        <taxon>Eukaryota</taxon>
        <taxon>Sar</taxon>
        <taxon>Stramenopiles</taxon>
        <taxon>Ochrophyta</taxon>
        <taxon>Bacillariophyta</taxon>
        <taxon>Bacillariophyceae</taxon>
        <taxon>Bacillariophycidae</taxon>
        <taxon>Bacillariales</taxon>
        <taxon>Bacillariaceae</taxon>
        <taxon>Fragilariopsis</taxon>
    </lineage>
</organism>
<gene>
    <name evidence="3" type="ORF">FRACYDRAFT_243926</name>
</gene>
<dbReference type="KEGG" id="fcy:FRACYDRAFT_243926"/>
<keyword evidence="2" id="KW-1133">Transmembrane helix</keyword>
<protein>
    <submittedName>
        <fullName evidence="3">Uncharacterized protein</fullName>
    </submittedName>
</protein>
<keyword evidence="2" id="KW-0812">Transmembrane</keyword>
<dbReference type="EMBL" id="KV784364">
    <property type="protein sequence ID" value="OEU12669.1"/>
    <property type="molecule type" value="Genomic_DNA"/>
</dbReference>
<keyword evidence="2" id="KW-0472">Membrane</keyword>
<feature type="transmembrane region" description="Helical" evidence="2">
    <location>
        <begin position="28"/>
        <end position="47"/>
    </location>
</feature>
<evidence type="ECO:0000256" key="2">
    <source>
        <dbReference type="SAM" id="Phobius"/>
    </source>
</evidence>
<dbReference type="Proteomes" id="UP000095751">
    <property type="component" value="Unassembled WGS sequence"/>
</dbReference>
<dbReference type="AlphaFoldDB" id="A0A1E7F3F7"/>
<feature type="transmembrane region" description="Helical" evidence="2">
    <location>
        <begin position="177"/>
        <end position="205"/>
    </location>
</feature>